<dbReference type="STRING" id="97972.A0A2V1DAN8"/>
<dbReference type="Proteomes" id="UP000244855">
    <property type="component" value="Unassembled WGS sequence"/>
</dbReference>
<dbReference type="EMBL" id="KZ805504">
    <property type="protein sequence ID" value="PVH95196.1"/>
    <property type="molecule type" value="Genomic_DNA"/>
</dbReference>
<evidence type="ECO:0000313" key="2">
    <source>
        <dbReference type="Proteomes" id="UP000244855"/>
    </source>
</evidence>
<gene>
    <name evidence="1" type="ORF">DM02DRAFT_537848</name>
</gene>
<dbReference type="AlphaFoldDB" id="A0A2V1DAN8"/>
<sequence>SSLTFKGPVTPGGPEVTLSGTAEEIYAKVLEINPSYDPWAFPDFRANQAAKGVTKAAWGASFTNGSMGTDKNITSRDTGLKKRAETNCSWGAWVSASCAMVACEHTCGTSLCNNNDFSIHVDCQDIATDMTRILKECGQEVFGGRLTRVRGALDFGDHYTAVGQC</sequence>
<dbReference type="OrthoDB" id="3552888at2759"/>
<organism evidence="1 2">
    <name type="scientific">Periconia macrospinosa</name>
    <dbReference type="NCBI Taxonomy" id="97972"/>
    <lineage>
        <taxon>Eukaryota</taxon>
        <taxon>Fungi</taxon>
        <taxon>Dikarya</taxon>
        <taxon>Ascomycota</taxon>
        <taxon>Pezizomycotina</taxon>
        <taxon>Dothideomycetes</taxon>
        <taxon>Pleosporomycetidae</taxon>
        <taxon>Pleosporales</taxon>
        <taxon>Massarineae</taxon>
        <taxon>Periconiaceae</taxon>
        <taxon>Periconia</taxon>
    </lineage>
</organism>
<keyword evidence="2" id="KW-1185">Reference proteome</keyword>
<name>A0A2V1DAN8_9PLEO</name>
<protein>
    <submittedName>
        <fullName evidence="1">Uncharacterized protein</fullName>
    </submittedName>
</protein>
<reference evidence="1 2" key="1">
    <citation type="journal article" date="2018" name="Sci. Rep.">
        <title>Comparative genomics provides insights into the lifestyle and reveals functional heterogeneity of dark septate endophytic fungi.</title>
        <authorList>
            <person name="Knapp D.G."/>
            <person name="Nemeth J.B."/>
            <person name="Barry K."/>
            <person name="Hainaut M."/>
            <person name="Henrissat B."/>
            <person name="Johnson J."/>
            <person name="Kuo A."/>
            <person name="Lim J.H.P."/>
            <person name="Lipzen A."/>
            <person name="Nolan M."/>
            <person name="Ohm R.A."/>
            <person name="Tamas L."/>
            <person name="Grigoriev I.V."/>
            <person name="Spatafora J.W."/>
            <person name="Nagy L.G."/>
            <person name="Kovacs G.M."/>
        </authorList>
    </citation>
    <scope>NUCLEOTIDE SEQUENCE [LARGE SCALE GENOMIC DNA]</scope>
    <source>
        <strain evidence="1 2">DSE2036</strain>
    </source>
</reference>
<accession>A0A2V1DAN8</accession>
<evidence type="ECO:0000313" key="1">
    <source>
        <dbReference type="EMBL" id="PVH95196.1"/>
    </source>
</evidence>
<feature type="non-terminal residue" evidence="1">
    <location>
        <position position="1"/>
    </location>
</feature>
<proteinExistence type="predicted"/>